<evidence type="ECO:0008006" key="5">
    <source>
        <dbReference type="Google" id="ProtNLM"/>
    </source>
</evidence>
<dbReference type="PANTHER" id="PTHR28288">
    <property type="entry name" value="PROTEASE B INHIBITOR 2"/>
    <property type="match status" value="1"/>
</dbReference>
<comment type="caution">
    <text evidence="3">The sequence shown here is derived from an EMBL/GenBank/DDBJ whole genome shotgun (WGS) entry which is preliminary data.</text>
</comment>
<evidence type="ECO:0000313" key="4">
    <source>
        <dbReference type="Proteomes" id="UP000696485"/>
    </source>
</evidence>
<dbReference type="Gene3D" id="3.30.70.80">
    <property type="entry name" value="Peptidase S8 propeptide/proteinase inhibitor I9"/>
    <property type="match status" value="1"/>
</dbReference>
<dbReference type="SUPFAM" id="SSF54897">
    <property type="entry name" value="Protease propeptides/inhibitors"/>
    <property type="match status" value="1"/>
</dbReference>
<feature type="chain" id="PRO_5040467610" description="Inhibitor I9 domain-containing protein" evidence="2">
    <location>
        <begin position="20"/>
        <end position="124"/>
    </location>
</feature>
<dbReference type="InterPro" id="IPR037045">
    <property type="entry name" value="S8pro/Inhibitor_I9_sf"/>
</dbReference>
<accession>A0A9P5VQ57</accession>
<organism evidence="3 4">
    <name type="scientific">Podila minutissima</name>
    <dbReference type="NCBI Taxonomy" id="64525"/>
    <lineage>
        <taxon>Eukaryota</taxon>
        <taxon>Fungi</taxon>
        <taxon>Fungi incertae sedis</taxon>
        <taxon>Mucoromycota</taxon>
        <taxon>Mortierellomycotina</taxon>
        <taxon>Mortierellomycetes</taxon>
        <taxon>Mortierellales</taxon>
        <taxon>Mortierellaceae</taxon>
        <taxon>Podila</taxon>
    </lineage>
</organism>
<protein>
    <recommendedName>
        <fullName evidence="5">Inhibitor I9 domain-containing protein</fullName>
    </recommendedName>
</protein>
<dbReference type="Proteomes" id="UP000696485">
    <property type="component" value="Unassembled WGS sequence"/>
</dbReference>
<comment type="similarity">
    <text evidence="1">Belongs to the protease inhibitor I9 family.</text>
</comment>
<dbReference type="InterPro" id="IPR052471">
    <property type="entry name" value="PBI_I9"/>
</dbReference>
<dbReference type="EMBL" id="JAAAUY010000063">
    <property type="protein sequence ID" value="KAF9336341.1"/>
    <property type="molecule type" value="Genomic_DNA"/>
</dbReference>
<dbReference type="GO" id="GO:0042144">
    <property type="term" value="P:vacuole fusion, non-autophagic"/>
    <property type="evidence" value="ECO:0007669"/>
    <property type="project" value="TreeGrafter"/>
</dbReference>
<evidence type="ECO:0000256" key="2">
    <source>
        <dbReference type="SAM" id="SignalP"/>
    </source>
</evidence>
<proteinExistence type="inferred from homology"/>
<dbReference type="AlphaFoldDB" id="A0A9P5VQ57"/>
<reference evidence="3" key="1">
    <citation type="journal article" date="2020" name="Fungal Divers.">
        <title>Resolving the Mortierellaceae phylogeny through synthesis of multi-gene phylogenetics and phylogenomics.</title>
        <authorList>
            <person name="Vandepol N."/>
            <person name="Liber J."/>
            <person name="Desiro A."/>
            <person name="Na H."/>
            <person name="Kennedy M."/>
            <person name="Barry K."/>
            <person name="Grigoriev I.V."/>
            <person name="Miller A.N."/>
            <person name="O'Donnell K."/>
            <person name="Stajich J.E."/>
            <person name="Bonito G."/>
        </authorList>
    </citation>
    <scope>NUCLEOTIDE SEQUENCE</scope>
    <source>
        <strain evidence="3">NVP1</strain>
    </source>
</reference>
<keyword evidence="2" id="KW-0732">Signal</keyword>
<name>A0A9P5VQ57_9FUNG</name>
<gene>
    <name evidence="3" type="ORF">BG006_008959</name>
</gene>
<dbReference type="PANTHER" id="PTHR28288:SF2">
    <property type="entry name" value="PROTEASE B INHIBITOR 2"/>
    <property type="match status" value="1"/>
</dbReference>
<evidence type="ECO:0000256" key="1">
    <source>
        <dbReference type="ARBA" id="ARBA00038069"/>
    </source>
</evidence>
<keyword evidence="4" id="KW-1185">Reference proteome</keyword>
<sequence>MRFFAIATVIAAAAVASAALPVEPMNAFVLQQQNNEQHVLQDKKPFDMTGGKSYIVAFKDSAAADVILKAEKEILAFGGKIGHRYTAALRGFSAWIPGPIVTALSSNPFIDYIEEDGEVNAYLV</sequence>
<dbReference type="GO" id="GO:0004866">
    <property type="term" value="F:endopeptidase inhibitor activity"/>
    <property type="evidence" value="ECO:0007669"/>
    <property type="project" value="TreeGrafter"/>
</dbReference>
<evidence type="ECO:0000313" key="3">
    <source>
        <dbReference type="EMBL" id="KAF9336341.1"/>
    </source>
</evidence>
<feature type="signal peptide" evidence="2">
    <location>
        <begin position="1"/>
        <end position="19"/>
    </location>
</feature>